<keyword evidence="2" id="KW-1133">Transmembrane helix</keyword>
<feature type="region of interest" description="Disordered" evidence="1">
    <location>
        <begin position="128"/>
        <end position="155"/>
    </location>
</feature>
<dbReference type="PANTHER" id="PTHR35733">
    <property type="entry name" value="OS02G0307800 PROTEIN"/>
    <property type="match status" value="1"/>
</dbReference>
<feature type="transmembrane region" description="Helical" evidence="2">
    <location>
        <begin position="95"/>
        <end position="113"/>
    </location>
</feature>
<keyword evidence="2" id="KW-0472">Membrane</keyword>
<protein>
    <submittedName>
        <fullName evidence="3">Uncharacterized protein</fullName>
    </submittedName>
</protein>
<accession>A0ABQ7BIJ6</accession>
<evidence type="ECO:0000313" key="4">
    <source>
        <dbReference type="Proteomes" id="UP000266723"/>
    </source>
</evidence>
<sequence>TFRSSGVKKSLKDETMERLKAMGSAPIEEGGGKSTPSAGQAFLGAVSAGVRAQSLGKSQYRKVYISFTLFSISSHSGNFSDWIFNFYPQDYHQRICYLATFVFSINAVGLLLYSGQLAFSEESVKAMQATTEPGGDSSGDNSEVNKSSEDQSSGD</sequence>
<organism evidence="3 4">
    <name type="scientific">Brassica cretica</name>
    <name type="common">Mustard</name>
    <dbReference type="NCBI Taxonomy" id="69181"/>
    <lineage>
        <taxon>Eukaryota</taxon>
        <taxon>Viridiplantae</taxon>
        <taxon>Streptophyta</taxon>
        <taxon>Embryophyta</taxon>
        <taxon>Tracheophyta</taxon>
        <taxon>Spermatophyta</taxon>
        <taxon>Magnoliopsida</taxon>
        <taxon>eudicotyledons</taxon>
        <taxon>Gunneridae</taxon>
        <taxon>Pentapetalae</taxon>
        <taxon>rosids</taxon>
        <taxon>malvids</taxon>
        <taxon>Brassicales</taxon>
        <taxon>Brassicaceae</taxon>
        <taxon>Brassiceae</taxon>
        <taxon>Brassica</taxon>
    </lineage>
</organism>
<dbReference type="Pfam" id="PF11282">
    <property type="entry name" value="DUF3082"/>
    <property type="match status" value="1"/>
</dbReference>
<comment type="caution">
    <text evidence="3">The sequence shown here is derived from an EMBL/GenBank/DDBJ whole genome shotgun (WGS) entry which is preliminary data.</text>
</comment>
<dbReference type="PANTHER" id="PTHR35733:SF1">
    <property type="entry name" value="OS02G0307800 PROTEIN"/>
    <property type="match status" value="1"/>
</dbReference>
<dbReference type="InterPro" id="IPR021434">
    <property type="entry name" value="DUF3082"/>
</dbReference>
<gene>
    <name evidence="3" type="ORF">DY000_02043009</name>
</gene>
<dbReference type="EMBL" id="QGKV02001507">
    <property type="protein sequence ID" value="KAF3531951.1"/>
    <property type="molecule type" value="Genomic_DNA"/>
</dbReference>
<evidence type="ECO:0000256" key="2">
    <source>
        <dbReference type="SAM" id="Phobius"/>
    </source>
</evidence>
<name>A0ABQ7BIJ6_BRACR</name>
<keyword evidence="2" id="KW-0812">Transmembrane</keyword>
<proteinExistence type="predicted"/>
<feature type="non-terminal residue" evidence="3">
    <location>
        <position position="1"/>
    </location>
</feature>
<reference evidence="3 4" key="1">
    <citation type="journal article" date="2020" name="BMC Genomics">
        <title>Intraspecific diversification of the crop wild relative Brassica cretica Lam. using demographic model selection.</title>
        <authorList>
            <person name="Kioukis A."/>
            <person name="Michalopoulou V.A."/>
            <person name="Briers L."/>
            <person name="Pirintsos S."/>
            <person name="Studholme D.J."/>
            <person name="Pavlidis P."/>
            <person name="Sarris P.F."/>
        </authorList>
    </citation>
    <scope>NUCLEOTIDE SEQUENCE [LARGE SCALE GENOMIC DNA]</scope>
    <source>
        <strain evidence="4">cv. PFS-1207/04</strain>
    </source>
</reference>
<keyword evidence="4" id="KW-1185">Reference proteome</keyword>
<feature type="compositionally biased region" description="Polar residues" evidence="1">
    <location>
        <begin position="138"/>
        <end position="155"/>
    </location>
</feature>
<evidence type="ECO:0000256" key="1">
    <source>
        <dbReference type="SAM" id="MobiDB-lite"/>
    </source>
</evidence>
<dbReference type="Proteomes" id="UP000266723">
    <property type="component" value="Unassembled WGS sequence"/>
</dbReference>
<evidence type="ECO:0000313" key="3">
    <source>
        <dbReference type="EMBL" id="KAF3531951.1"/>
    </source>
</evidence>